<feature type="transmembrane region" description="Helical" evidence="2">
    <location>
        <begin position="196"/>
        <end position="214"/>
    </location>
</feature>
<feature type="transmembrane region" description="Helical" evidence="2">
    <location>
        <begin position="166"/>
        <end position="184"/>
    </location>
</feature>
<gene>
    <name evidence="3" type="ORF">C1SCF055_LOCUS10156</name>
</gene>
<evidence type="ECO:0000313" key="5">
    <source>
        <dbReference type="Proteomes" id="UP001152797"/>
    </source>
</evidence>
<organism evidence="3">
    <name type="scientific">Cladocopium goreaui</name>
    <dbReference type="NCBI Taxonomy" id="2562237"/>
    <lineage>
        <taxon>Eukaryota</taxon>
        <taxon>Sar</taxon>
        <taxon>Alveolata</taxon>
        <taxon>Dinophyceae</taxon>
        <taxon>Suessiales</taxon>
        <taxon>Symbiodiniaceae</taxon>
        <taxon>Cladocopium</taxon>
    </lineage>
</organism>
<evidence type="ECO:0000313" key="4">
    <source>
        <dbReference type="EMBL" id="CAL4769776.1"/>
    </source>
</evidence>
<accession>A0A9P1BZQ6</accession>
<dbReference type="EMBL" id="CAMXCT020000718">
    <property type="protein sequence ID" value="CAL1135839.1"/>
    <property type="molecule type" value="Genomic_DNA"/>
</dbReference>
<evidence type="ECO:0000313" key="3">
    <source>
        <dbReference type="EMBL" id="CAI3982464.1"/>
    </source>
</evidence>
<dbReference type="EMBL" id="CAMXCT010000718">
    <property type="protein sequence ID" value="CAI3982464.1"/>
    <property type="molecule type" value="Genomic_DNA"/>
</dbReference>
<feature type="transmembrane region" description="Helical" evidence="2">
    <location>
        <begin position="289"/>
        <end position="308"/>
    </location>
</feature>
<feature type="transmembrane region" description="Helical" evidence="2">
    <location>
        <begin position="320"/>
        <end position="338"/>
    </location>
</feature>
<dbReference type="InterPro" id="IPR010699">
    <property type="entry name" value="DUF1275"/>
</dbReference>
<feature type="region of interest" description="Disordered" evidence="1">
    <location>
        <begin position="19"/>
        <end position="48"/>
    </location>
</feature>
<dbReference type="Pfam" id="PF06912">
    <property type="entry name" value="DUF1275"/>
    <property type="match status" value="1"/>
</dbReference>
<dbReference type="OrthoDB" id="440664at2759"/>
<reference evidence="4 5" key="2">
    <citation type="submission" date="2024-05" db="EMBL/GenBank/DDBJ databases">
        <authorList>
            <person name="Chen Y."/>
            <person name="Shah S."/>
            <person name="Dougan E. K."/>
            <person name="Thang M."/>
            <person name="Chan C."/>
        </authorList>
    </citation>
    <scope>NUCLEOTIDE SEQUENCE [LARGE SCALE GENOMIC DNA]</scope>
</reference>
<evidence type="ECO:0000256" key="2">
    <source>
        <dbReference type="SAM" id="Phobius"/>
    </source>
</evidence>
<reference evidence="3" key="1">
    <citation type="submission" date="2022-10" db="EMBL/GenBank/DDBJ databases">
        <authorList>
            <person name="Chen Y."/>
            <person name="Dougan E. K."/>
            <person name="Chan C."/>
            <person name="Rhodes N."/>
            <person name="Thang M."/>
        </authorList>
    </citation>
    <scope>NUCLEOTIDE SEQUENCE</scope>
</reference>
<feature type="transmembrane region" description="Helical" evidence="2">
    <location>
        <begin position="249"/>
        <end position="268"/>
    </location>
</feature>
<evidence type="ECO:0000256" key="1">
    <source>
        <dbReference type="SAM" id="MobiDB-lite"/>
    </source>
</evidence>
<keyword evidence="2" id="KW-0812">Transmembrane</keyword>
<dbReference type="AlphaFoldDB" id="A0A9P1BZQ6"/>
<keyword evidence="2" id="KW-0472">Membrane</keyword>
<dbReference type="PANTHER" id="PTHR37314">
    <property type="entry name" value="SLR0142 PROTEIN"/>
    <property type="match status" value="1"/>
</dbReference>
<feature type="transmembrane region" description="Helical" evidence="2">
    <location>
        <begin position="109"/>
        <end position="130"/>
    </location>
</feature>
<dbReference type="EMBL" id="CAMXCT030000718">
    <property type="protein sequence ID" value="CAL4769776.1"/>
    <property type="molecule type" value="Genomic_DNA"/>
</dbReference>
<sequence>MGSTTKVFKTDGIGWLPDVQDTRCEVNPSPPSSSSPSLPKLLECPQRSPRVSPSHVAIAATQDAPVPPVPDHSKSALAKRRSMSLLSSQSETHIKAYQMRKSFTRPKNWVLLFGWFLASCAGFVNTVTYLKWQMFVSHMTGTSTKIGMHLEGYDNGDNTHWEVCKAVGLVIAFVLGAFTCGLLIDKNQVHFGGKSWYGLALVLNGVLLITATLLPEMPTTSCYLSAMASGLQNAMCTSHFGAVVRTTHVTGTLTDIGSILGRIAVMYIRKGCRGSRFNVLEKAERGVDLRKLLVLLPMWIFFLLGTIFGAFAERLLDKDALFIPAFATTFLGVVYMTLRQVLSDLFQRLEKQSLRERLREVHCAFARAGTRIAEGESDELDEIDEEIGEIMLTLGEVETTAGNTQVN</sequence>
<keyword evidence="5" id="KW-1185">Reference proteome</keyword>
<dbReference type="PANTHER" id="PTHR37314:SF4">
    <property type="entry name" value="UPF0700 TRANSMEMBRANE PROTEIN YOAK"/>
    <property type="match status" value="1"/>
</dbReference>
<dbReference type="Proteomes" id="UP001152797">
    <property type="component" value="Unassembled WGS sequence"/>
</dbReference>
<comment type="caution">
    <text evidence="3">The sequence shown here is derived from an EMBL/GenBank/DDBJ whole genome shotgun (WGS) entry which is preliminary data.</text>
</comment>
<protein>
    <submittedName>
        <fullName evidence="3">Uncharacterized protein</fullName>
    </submittedName>
</protein>
<proteinExistence type="predicted"/>
<keyword evidence="2" id="KW-1133">Transmembrane helix</keyword>
<name>A0A9P1BZQ6_9DINO</name>